<dbReference type="InterPro" id="IPR025558">
    <property type="entry name" value="DUF4283"/>
</dbReference>
<dbReference type="PROSITE" id="PS50878">
    <property type="entry name" value="RT_POL"/>
    <property type="match status" value="1"/>
</dbReference>
<comment type="caution">
    <text evidence="3">The sequence shown here is derived from an EMBL/GenBank/DDBJ whole genome shotgun (WGS) entry which is preliminary data.</text>
</comment>
<keyword evidence="3" id="KW-0548">Nucleotidyltransferase</keyword>
<feature type="region of interest" description="Disordered" evidence="1">
    <location>
        <begin position="89"/>
        <end position="133"/>
    </location>
</feature>
<protein>
    <submittedName>
        <fullName evidence="3">Reverse transcriptase domain</fullName>
    </submittedName>
</protein>
<organism evidence="3 4">
    <name type="scientific">Arabidopsis suecica</name>
    <name type="common">Swedish thale-cress</name>
    <name type="synonym">Cardaminopsis suecica</name>
    <dbReference type="NCBI Taxonomy" id="45249"/>
    <lineage>
        <taxon>Eukaryota</taxon>
        <taxon>Viridiplantae</taxon>
        <taxon>Streptophyta</taxon>
        <taxon>Embryophyta</taxon>
        <taxon>Tracheophyta</taxon>
        <taxon>Spermatophyta</taxon>
        <taxon>Magnoliopsida</taxon>
        <taxon>eudicotyledons</taxon>
        <taxon>Gunneridae</taxon>
        <taxon>Pentapetalae</taxon>
        <taxon>rosids</taxon>
        <taxon>malvids</taxon>
        <taxon>Brassicales</taxon>
        <taxon>Brassicaceae</taxon>
        <taxon>Camelineae</taxon>
        <taxon>Arabidopsis</taxon>
    </lineage>
</organism>
<keyword evidence="4" id="KW-1185">Reference proteome</keyword>
<feature type="region of interest" description="Disordered" evidence="1">
    <location>
        <begin position="353"/>
        <end position="395"/>
    </location>
</feature>
<dbReference type="Pfam" id="PF14111">
    <property type="entry name" value="DUF4283"/>
    <property type="match status" value="1"/>
</dbReference>
<feature type="domain" description="Reverse transcriptase" evidence="2">
    <location>
        <begin position="800"/>
        <end position="1034"/>
    </location>
</feature>
<dbReference type="PANTHER" id="PTHR33116">
    <property type="entry name" value="REVERSE TRANSCRIPTASE ZINC-BINDING DOMAIN-CONTAINING PROTEIN-RELATED-RELATED"/>
    <property type="match status" value="1"/>
</dbReference>
<dbReference type="InterPro" id="IPR000477">
    <property type="entry name" value="RT_dom"/>
</dbReference>
<sequence length="1396" mass="155388">MQNRWFSNGRASALNPMLPTAGGNQIPPPPLPPDPLIPLPIFYPCPMVGSVLVVASDPTTTDVEMHPVETPISVCFYFSYQIKTSNPILPSAPIPSNPSPEDSDNPPLSTTSGQPPITPGGPTSSTDAAAVAAPSAGQSPLIRALSSSRPASASVPRTLAEKLRKSVNRSLKRLAPIKFSESGRPITHIPDTVFQRGAEFHKDFIICYFNGRPPLYNQIQSVLNHMWGKGCRLEIHVNHLSSTMLVRIPNDFIREKVLEKDLRTKEGISLVSGLVGEPKETDDFTLNLVSLKVSHAKVLLDLTKPLPDVVEFTRDNGQVVEVKVYYPWLPPTCSNCKELGHIVKNCLQLPPPVGPPLKSSVPKSKKSKGSAATTNKGKDNSEIPTSSAVSTAKDPLRNDTALVAHPPPSLKTPILSPVTSALTPTSNTFACLSSHPSVTPALTPIIPLIPVSTTSASPPPPYLLNHNEPSLTLFSPNPFGAFSPLPPVLPFVAGSSFLSPSVIDSDHQVIMAKVCPGWKFTSNHLSDDDGRIVIIWKDPTSVRVLNQSRQTITCEVNIANKAQFVFTAVYASNVREERTDMWVELLQLQQTLALDSSPWLIGGDFNQIIHYEEHSSPTVNSLTPPMTDFKDTLGQLEMFDLKFQGPLFTWSNNQPSSFPPSKETGPGTSFAESFYYNKICMSRANFNTIRSFLLPSGALIVDPFAMSHHAISHFMSILAPDYSASPTVWSSSDWFGSLNPFRCSLSQSQAMIAPPSASDITAVLLKLNPSKAPSPDGLTSGFYKAAWSSLGPEVTTSISQFFRDSFLPSSTNATILTLVPKRPGASQIVDYRQSPASTLSTKLLLENIILAGEIVNGYHKAQGPKRIVIKVDIAKAFDTLSWDFLFNCLKSLDLPDQYLRWLQACICTTNFTIGYNGMVHGYFKGKRGMRQGDPLSPYLFVIAMNNLSLMLNKASEEGKFNYHHHCDVAKLTHLCFADDLLIFMDGSLSSVQNVLQVKGKINNWCAKSLSFAGRLVLINTVIAGISNFWCSTFVLPKLCIRKIHSICSAFLWKGKLEGHHSAKVSWELVTKPKDQGGLGIRDLSYWNRACTIKLIWLLFFQSGSVWVAWFKVHFLRGSLNNFWIMKPRRAYSWLANKLLKIRGDAFKWVKLRVGNGLTCRFWSDNWSPFGRISCFLKDQRLGVRQDATLLQLHEHGRWALPNPRSDQQIYQRYSTGLVYHLLREDSPLVPWRTAVWTYGGIPKHSFFTWLLVLNRCPTRDRILGWGLQTDSACLLCNFSQESRDHLFFNCNLSWTVWSSIALRCQLQPLRSWSTTVTQMQAIQGPKDKRRLSLLAWQCSMYFLWGERNNRLHRNTFRSADSLLRLIDSTVRNRISTFRDQNPRLSSSMLQLWFSSS</sequence>
<keyword evidence="3" id="KW-0808">Transferase</keyword>
<evidence type="ECO:0000256" key="1">
    <source>
        <dbReference type="SAM" id="MobiDB-lite"/>
    </source>
</evidence>
<dbReference type="GO" id="GO:0003964">
    <property type="term" value="F:RNA-directed DNA polymerase activity"/>
    <property type="evidence" value="ECO:0007669"/>
    <property type="project" value="UniProtKB-KW"/>
</dbReference>
<gene>
    <name evidence="3" type="ORF">ISN44_As03g030640</name>
</gene>
<dbReference type="OrthoDB" id="691688at2759"/>
<dbReference type="Proteomes" id="UP000694251">
    <property type="component" value="Chromosome 3"/>
</dbReference>
<evidence type="ECO:0000313" key="4">
    <source>
        <dbReference type="Proteomes" id="UP000694251"/>
    </source>
</evidence>
<reference evidence="3 4" key="1">
    <citation type="submission" date="2020-12" db="EMBL/GenBank/DDBJ databases">
        <title>Concerted genomic and epigenomic changes stabilize Arabidopsis allopolyploids.</title>
        <authorList>
            <person name="Chen Z."/>
        </authorList>
    </citation>
    <scope>NUCLEOTIDE SEQUENCE [LARGE SCALE GENOMIC DNA]</scope>
    <source>
        <strain evidence="3">As9502</strain>
        <tissue evidence="3">Leaf</tissue>
    </source>
</reference>
<dbReference type="InterPro" id="IPR026960">
    <property type="entry name" value="RVT-Znf"/>
</dbReference>
<feature type="compositionally biased region" description="Low complexity" evidence="1">
    <location>
        <begin position="105"/>
        <end position="133"/>
    </location>
</feature>
<keyword evidence="3" id="KW-0695">RNA-directed DNA polymerase</keyword>
<dbReference type="EMBL" id="JAEFBJ010000003">
    <property type="protein sequence ID" value="KAG7632971.1"/>
    <property type="molecule type" value="Genomic_DNA"/>
</dbReference>
<evidence type="ECO:0000259" key="2">
    <source>
        <dbReference type="PROSITE" id="PS50878"/>
    </source>
</evidence>
<dbReference type="Pfam" id="PF00078">
    <property type="entry name" value="RVT_1"/>
    <property type="match status" value="1"/>
</dbReference>
<name>A0A8T2FNJ0_ARASU</name>
<dbReference type="Pfam" id="PF13966">
    <property type="entry name" value="zf-RVT"/>
    <property type="match status" value="1"/>
</dbReference>
<evidence type="ECO:0000313" key="3">
    <source>
        <dbReference type="EMBL" id="KAG7632971.1"/>
    </source>
</evidence>
<accession>A0A8T2FNJ0</accession>
<proteinExistence type="predicted"/>
<dbReference type="PANTHER" id="PTHR33116:SF80">
    <property type="entry name" value="REVERSE TRANSCRIPTASE ZINC-BINDING DOMAIN-CONTAINING PROTEIN"/>
    <property type="match status" value="1"/>
</dbReference>